<comment type="caution">
    <text evidence="1">The sequence shown here is derived from an EMBL/GenBank/DDBJ whole genome shotgun (WGS) entry which is preliminary data.</text>
</comment>
<name>A0A942UU26_9FIRM</name>
<evidence type="ECO:0000313" key="1">
    <source>
        <dbReference type="EMBL" id="MBS4539249.1"/>
    </source>
</evidence>
<dbReference type="RefSeq" id="WP_203367170.1">
    <property type="nucleotide sequence ID" value="NZ_WSFT01000044.1"/>
</dbReference>
<protein>
    <submittedName>
        <fullName evidence="1">Uncharacterized protein</fullName>
    </submittedName>
</protein>
<evidence type="ECO:0000313" key="2">
    <source>
        <dbReference type="Proteomes" id="UP000724672"/>
    </source>
</evidence>
<proteinExistence type="predicted"/>
<dbReference type="Proteomes" id="UP000724672">
    <property type="component" value="Unassembled WGS sequence"/>
</dbReference>
<dbReference type="EMBL" id="WSFT01000044">
    <property type="protein sequence ID" value="MBS4539249.1"/>
    <property type="molecule type" value="Genomic_DNA"/>
</dbReference>
<gene>
    <name evidence="1" type="ORF">GOQ27_12305</name>
</gene>
<reference evidence="1" key="1">
    <citation type="submission" date="2019-12" db="EMBL/GenBank/DDBJ databases">
        <title>Clostridiaceae gen. nov. sp. nov., isolated from sediment in Xinjiang, China.</title>
        <authorList>
            <person name="Zhang R."/>
        </authorList>
    </citation>
    <scope>NUCLEOTIDE SEQUENCE</scope>
    <source>
        <strain evidence="1">D2Q-11</strain>
    </source>
</reference>
<organism evidence="1 2">
    <name type="scientific">Anaeromonas frigoriresistens</name>
    <dbReference type="NCBI Taxonomy" id="2683708"/>
    <lineage>
        <taxon>Bacteria</taxon>
        <taxon>Bacillati</taxon>
        <taxon>Bacillota</taxon>
        <taxon>Tissierellia</taxon>
        <taxon>Tissierellales</taxon>
        <taxon>Thermohalobacteraceae</taxon>
        <taxon>Anaeromonas</taxon>
    </lineage>
</organism>
<dbReference type="AlphaFoldDB" id="A0A942UU26"/>
<keyword evidence="2" id="KW-1185">Reference proteome</keyword>
<sequence length="215" mass="26104">MRKKFKLEIISDNLAEEMWGEIKKKKTITNGVIVYKCKYYSGVIFNDKEFNIDQNLKRKISPMILIETYNYRGKKYVIERTNNKEKIPEKLESKFVNKRYDERISVFALTEDFIKLFKYYHRDILKKIYRKKLDRKARKYKSENGFINNEIKESIKYLSLKAPEFLKNKDKNEAMKFLDKKLDEALDKLHIDGTKIDIDVELMKDRYKQRRELIK</sequence>
<accession>A0A942UU26</accession>